<gene>
    <name evidence="1" type="ORF">CIB54_17895</name>
</gene>
<reference evidence="1 2" key="1">
    <citation type="submission" date="2017-08" db="EMBL/GenBank/DDBJ databases">
        <authorList>
            <person name="de Groot N.N."/>
        </authorList>
    </citation>
    <scope>NUCLEOTIDE SEQUENCE [LARGE SCALE GENOMIC DNA]</scope>
    <source>
        <strain evidence="1 2">PfR 37</strain>
    </source>
</reference>
<dbReference type="EMBL" id="NVXX01000025">
    <property type="protein sequence ID" value="PKH18606.1"/>
    <property type="molecule type" value="Genomic_DNA"/>
</dbReference>
<name>A0A2N1E2E8_PSEFL</name>
<sequence length="62" mass="6626">MLQVTGKFNDAGEVTVIEPDVENAVPAGAIVAALAIDTAPRLRANEVAQTRVFKLFIILPHI</sequence>
<dbReference type="AlphaFoldDB" id="A0A2N1E2E8"/>
<evidence type="ECO:0000313" key="1">
    <source>
        <dbReference type="EMBL" id="PKH18606.1"/>
    </source>
</evidence>
<accession>A0A2N1E2E8</accession>
<organism evidence="1 2">
    <name type="scientific">Pseudomonas fluorescens</name>
    <dbReference type="NCBI Taxonomy" id="294"/>
    <lineage>
        <taxon>Bacteria</taxon>
        <taxon>Pseudomonadati</taxon>
        <taxon>Pseudomonadota</taxon>
        <taxon>Gammaproteobacteria</taxon>
        <taxon>Pseudomonadales</taxon>
        <taxon>Pseudomonadaceae</taxon>
        <taxon>Pseudomonas</taxon>
    </lineage>
</organism>
<evidence type="ECO:0000313" key="2">
    <source>
        <dbReference type="Proteomes" id="UP000233564"/>
    </source>
</evidence>
<proteinExistence type="predicted"/>
<dbReference type="Proteomes" id="UP000233564">
    <property type="component" value="Unassembled WGS sequence"/>
</dbReference>
<protein>
    <submittedName>
        <fullName evidence="1">Uncharacterized protein</fullName>
    </submittedName>
</protein>
<comment type="caution">
    <text evidence="1">The sequence shown here is derived from an EMBL/GenBank/DDBJ whole genome shotgun (WGS) entry which is preliminary data.</text>
</comment>